<evidence type="ECO:0000256" key="2">
    <source>
        <dbReference type="ARBA" id="ARBA00023015"/>
    </source>
</evidence>
<evidence type="ECO:0000256" key="4">
    <source>
        <dbReference type="ARBA" id="ARBA00023163"/>
    </source>
</evidence>
<dbReference type="GO" id="GO:0000981">
    <property type="term" value="F:DNA-binding transcription factor activity, RNA polymerase II-specific"/>
    <property type="evidence" value="ECO:0007669"/>
    <property type="project" value="TreeGrafter"/>
</dbReference>
<comment type="caution">
    <text evidence="7">The sequence shown here is derived from an EMBL/GenBank/DDBJ whole genome shotgun (WGS) entry which is preliminary data.</text>
</comment>
<evidence type="ECO:0000256" key="1">
    <source>
        <dbReference type="ARBA" id="ARBA00004123"/>
    </source>
</evidence>
<evidence type="ECO:0000259" key="6">
    <source>
        <dbReference type="SMART" id="SM00906"/>
    </source>
</evidence>
<evidence type="ECO:0000256" key="5">
    <source>
        <dbReference type="ARBA" id="ARBA00023242"/>
    </source>
</evidence>
<keyword evidence="3" id="KW-0238">DNA-binding</keyword>
<reference evidence="7" key="1">
    <citation type="submission" date="2021-12" db="EMBL/GenBank/DDBJ databases">
        <title>Convergent genome expansion in fungi linked to evolution of root-endophyte symbiosis.</title>
        <authorList>
            <consortium name="DOE Joint Genome Institute"/>
            <person name="Ke Y.-H."/>
            <person name="Bonito G."/>
            <person name="Liao H.-L."/>
            <person name="Looney B."/>
            <person name="Rojas-Flechas A."/>
            <person name="Nash J."/>
            <person name="Hameed K."/>
            <person name="Schadt C."/>
            <person name="Martin F."/>
            <person name="Crous P.W."/>
            <person name="Miettinen O."/>
            <person name="Magnuson J.K."/>
            <person name="Labbe J."/>
            <person name="Jacobson D."/>
            <person name="Doktycz M.J."/>
            <person name="Veneault-Fourrey C."/>
            <person name="Kuo A."/>
            <person name="Mondo S."/>
            <person name="Calhoun S."/>
            <person name="Riley R."/>
            <person name="Ohm R."/>
            <person name="LaButti K."/>
            <person name="Andreopoulos B."/>
            <person name="Pangilinan J."/>
            <person name="Nolan M."/>
            <person name="Tritt A."/>
            <person name="Clum A."/>
            <person name="Lipzen A."/>
            <person name="Daum C."/>
            <person name="Barry K."/>
            <person name="Grigoriev I.V."/>
            <person name="Vilgalys R."/>
        </authorList>
    </citation>
    <scope>NUCLEOTIDE SEQUENCE</scope>
    <source>
        <strain evidence="7">PMI_201</strain>
    </source>
</reference>
<dbReference type="InterPro" id="IPR007219">
    <property type="entry name" value="XnlR_reg_dom"/>
</dbReference>
<protein>
    <submittedName>
        <fullName evidence="7">Fungal-specific transcription factor domain-containing protein</fullName>
    </submittedName>
</protein>
<dbReference type="GO" id="GO:0006351">
    <property type="term" value="P:DNA-templated transcription"/>
    <property type="evidence" value="ECO:0007669"/>
    <property type="project" value="InterPro"/>
</dbReference>
<dbReference type="Proteomes" id="UP001201262">
    <property type="component" value="Unassembled WGS sequence"/>
</dbReference>
<dbReference type="SMART" id="SM00906">
    <property type="entry name" value="Fungal_trans"/>
    <property type="match status" value="1"/>
</dbReference>
<evidence type="ECO:0000256" key="3">
    <source>
        <dbReference type="ARBA" id="ARBA00023125"/>
    </source>
</evidence>
<comment type="subcellular location">
    <subcellularLocation>
        <location evidence="1">Nucleus</location>
    </subcellularLocation>
</comment>
<evidence type="ECO:0000313" key="7">
    <source>
        <dbReference type="EMBL" id="KAH8705209.1"/>
    </source>
</evidence>
<dbReference type="GO" id="GO:0008270">
    <property type="term" value="F:zinc ion binding"/>
    <property type="evidence" value="ECO:0007669"/>
    <property type="project" value="InterPro"/>
</dbReference>
<dbReference type="CDD" id="cd12148">
    <property type="entry name" value="fungal_TF_MHR"/>
    <property type="match status" value="1"/>
</dbReference>
<gene>
    <name evidence="7" type="ORF">BGW36DRAFT_402831</name>
</gene>
<dbReference type="Pfam" id="PF04082">
    <property type="entry name" value="Fungal_trans"/>
    <property type="match status" value="1"/>
</dbReference>
<dbReference type="GeneID" id="70249158"/>
<keyword evidence="5" id="KW-0539">Nucleus</keyword>
<proteinExistence type="predicted"/>
<dbReference type="GO" id="GO:0005634">
    <property type="term" value="C:nucleus"/>
    <property type="evidence" value="ECO:0007669"/>
    <property type="project" value="UniProtKB-SubCell"/>
</dbReference>
<dbReference type="InterPro" id="IPR051089">
    <property type="entry name" value="prtT"/>
</dbReference>
<dbReference type="PANTHER" id="PTHR31845:SF21">
    <property type="entry name" value="REGULATORY PROTEIN LEU3"/>
    <property type="match status" value="1"/>
</dbReference>
<name>A0AAD4L160_9EURO</name>
<keyword evidence="2" id="KW-0805">Transcription regulation</keyword>
<dbReference type="EMBL" id="JAJTJA010000001">
    <property type="protein sequence ID" value="KAH8705209.1"/>
    <property type="molecule type" value="Genomic_DNA"/>
</dbReference>
<keyword evidence="4" id="KW-0804">Transcription</keyword>
<sequence length="515" mass="58042">MTTQTLENITLHAHEILVLIKEFYTNFHPLFPILPTQADFLEAYDANKLLLWTIITIACKESAEYSQLYITLVDPVRRLAGDLYNIQSRDFETIQALLLLCIWPFPFQQTINDPSPMYCGLATQLSYQLGLHRPNLQMHWEYGATTSNTRVNLGRSKVWLGCFVVNHAISARLGTPSTIQPGHAILSELARGPTSELPVPLLGYIHISYIGMKGLQALGDDISSATGRAKYPTSLVTIFDQKLITMRESLGSKWSDLTEIYFLTTKLQIIFFALDEDSYPESIFTVDVSSLVIYDQACTTTQRLLEVAASNAAETPYWPIHGKHAAVYGTIMAFRLACIAQAGSNQRALLQQAIERGASLIKSWSMFPKDSFARISSHIDYLSRKLARNQRESMPKLSSSGIAWQDVQPDHETPSYKPFVKSRMAADVLYDTIWAGKYGALEEEQRSQELLSQDTNQFTSPTLPEINLNPDIGFPNGPEEHRLDTVLNDTAFFYRENSEIMDIFEDWESLIGNSL</sequence>
<dbReference type="RefSeq" id="XP_046077830.1">
    <property type="nucleotide sequence ID" value="XM_046218871.1"/>
</dbReference>
<evidence type="ECO:0000313" key="8">
    <source>
        <dbReference type="Proteomes" id="UP001201262"/>
    </source>
</evidence>
<dbReference type="AlphaFoldDB" id="A0AAD4L160"/>
<keyword evidence="8" id="KW-1185">Reference proteome</keyword>
<accession>A0AAD4L160</accession>
<dbReference type="PANTHER" id="PTHR31845">
    <property type="entry name" value="FINGER DOMAIN PROTEIN, PUTATIVE-RELATED"/>
    <property type="match status" value="1"/>
</dbReference>
<feature type="domain" description="Xylanolytic transcriptional activator regulatory" evidence="6">
    <location>
        <begin position="115"/>
        <end position="200"/>
    </location>
</feature>
<organism evidence="7 8">
    <name type="scientific">Talaromyces proteolyticus</name>
    <dbReference type="NCBI Taxonomy" id="1131652"/>
    <lineage>
        <taxon>Eukaryota</taxon>
        <taxon>Fungi</taxon>
        <taxon>Dikarya</taxon>
        <taxon>Ascomycota</taxon>
        <taxon>Pezizomycotina</taxon>
        <taxon>Eurotiomycetes</taxon>
        <taxon>Eurotiomycetidae</taxon>
        <taxon>Eurotiales</taxon>
        <taxon>Trichocomaceae</taxon>
        <taxon>Talaromyces</taxon>
        <taxon>Talaromyces sect. Bacilispori</taxon>
    </lineage>
</organism>
<dbReference type="GO" id="GO:0000976">
    <property type="term" value="F:transcription cis-regulatory region binding"/>
    <property type="evidence" value="ECO:0007669"/>
    <property type="project" value="TreeGrafter"/>
</dbReference>